<dbReference type="RefSeq" id="WP_103205722.1">
    <property type="nucleotide sequence ID" value="NZ_OKQY01000053.1"/>
</dbReference>
<comment type="caution">
    <text evidence="1">The sequence shown here is derived from an EMBL/GenBank/DDBJ whole genome shotgun (WGS) entry which is preliminary data.</text>
</comment>
<accession>A0A2K2TG60</accession>
<name>A0A2K2TG60_LIMFE</name>
<reference evidence="1 2" key="1">
    <citation type="submission" date="2018-01" db="EMBL/GenBank/DDBJ databases">
        <title>Draft genome sequence of the feruloyl esterase-producing strain Lactobacillus fermentum CRL 1446, isolated from artisanal goat milk cheese.</title>
        <authorList>
            <person name="Abeijon Mukdsi M.C."/>
            <person name="Saavedra L."/>
            <person name="Gauffin Cano M.P."/>
            <person name="Hebert E.M."/>
            <person name="Medina R.B."/>
        </authorList>
    </citation>
    <scope>NUCLEOTIDE SEQUENCE [LARGE SCALE GENOMIC DNA]</scope>
    <source>
        <strain evidence="1 2">CRL 1446</strain>
    </source>
</reference>
<evidence type="ECO:0000313" key="1">
    <source>
        <dbReference type="EMBL" id="PNV56928.1"/>
    </source>
</evidence>
<sequence length="268" mass="31568">MKNIKLKLGDVIHSYNGEHDDHVVQLCNLLLINKRGSYSQIEGFYCDVCKKAYAKNLQYLKRKFSNYQYDSPSEHLEFNEKEYSLKGKFITRLSDLNISGHDFRDIIALVPILTLNGEIISKRIPALLCESCYRFYILETEIKSLERCGKILCRVVTEEYWNSNDIKNAKFNLKSESILYQMGYNVNSQINLRYWERQRILLNVISNGILTKGEVLSHIDYLIKRSEDRIVLSKAVRKWKADRQFVANIDLDLQSYKVEEIRIRRHNV</sequence>
<dbReference type="AlphaFoldDB" id="A0A2K2TG60"/>
<dbReference type="EMBL" id="POTQ01000054">
    <property type="protein sequence ID" value="PNV56928.1"/>
    <property type="molecule type" value="Genomic_DNA"/>
</dbReference>
<dbReference type="Proteomes" id="UP000236514">
    <property type="component" value="Unassembled WGS sequence"/>
</dbReference>
<gene>
    <name evidence="1" type="ORF">C1Y38_11265</name>
</gene>
<proteinExistence type="predicted"/>
<evidence type="ECO:0000313" key="2">
    <source>
        <dbReference type="Proteomes" id="UP000236514"/>
    </source>
</evidence>
<organism evidence="1 2">
    <name type="scientific">Limosilactobacillus fermentum</name>
    <name type="common">Lactobacillus fermentum</name>
    <dbReference type="NCBI Taxonomy" id="1613"/>
    <lineage>
        <taxon>Bacteria</taxon>
        <taxon>Bacillati</taxon>
        <taxon>Bacillota</taxon>
        <taxon>Bacilli</taxon>
        <taxon>Lactobacillales</taxon>
        <taxon>Lactobacillaceae</taxon>
        <taxon>Limosilactobacillus</taxon>
    </lineage>
</organism>
<protein>
    <submittedName>
        <fullName evidence="1">Uncharacterized protein</fullName>
    </submittedName>
</protein>